<sequence length="100" mass="11403">MGKGGCNRHMAKCGVNVGLFINIRKCMVLYLHNGHGSWAVAPYLDKHGESDPTLRRHHQLFLNQKRYDQLLRNVWLNHGIPSTIARRLEGDVNNGGWETL</sequence>
<name>A0ACC2ZN73_9PEZI</name>
<accession>A0ACC2ZN73</accession>
<keyword evidence="1" id="KW-0012">Acyltransferase</keyword>
<dbReference type="EC" id="2.3.2.27" evidence="1"/>
<keyword evidence="1" id="KW-0808">Transferase</keyword>
<proteinExistence type="predicted"/>
<comment type="caution">
    <text evidence="1">The sequence shown here is derived from an EMBL/GenBank/DDBJ whole genome shotgun (WGS) entry which is preliminary data.</text>
</comment>
<organism evidence="1 2">
    <name type="scientific">Coniosporium tulheliwenetii</name>
    <dbReference type="NCBI Taxonomy" id="3383036"/>
    <lineage>
        <taxon>Eukaryota</taxon>
        <taxon>Fungi</taxon>
        <taxon>Dikarya</taxon>
        <taxon>Ascomycota</taxon>
        <taxon>Pezizomycotina</taxon>
        <taxon>Dothideomycetes</taxon>
        <taxon>Dothideomycetes incertae sedis</taxon>
        <taxon>Coniosporium</taxon>
    </lineage>
</organism>
<dbReference type="EMBL" id="JAPDRP010000002">
    <property type="protein sequence ID" value="KAJ9649065.1"/>
    <property type="molecule type" value="Genomic_DNA"/>
</dbReference>
<protein>
    <submittedName>
        <fullName evidence="1">E3 ubiquitin-protein ligase ubr1</fullName>
        <ecNumber evidence="1">2.3.2.27</ecNumber>
    </submittedName>
</protein>
<evidence type="ECO:0000313" key="1">
    <source>
        <dbReference type="EMBL" id="KAJ9649065.1"/>
    </source>
</evidence>
<gene>
    <name evidence="1" type="primary">UBR1_2</name>
    <name evidence="1" type="ORF">H2199_000978</name>
</gene>
<keyword evidence="2" id="KW-1185">Reference proteome</keyword>
<dbReference type="Proteomes" id="UP001172680">
    <property type="component" value="Unassembled WGS sequence"/>
</dbReference>
<reference evidence="1" key="1">
    <citation type="submission" date="2022-10" db="EMBL/GenBank/DDBJ databases">
        <title>Culturing micro-colonial fungi from biological soil crusts in the Mojave desert and describing Neophaeococcomyces mojavensis, and introducing the new genera and species Taxawa tesnikishii.</title>
        <authorList>
            <person name="Kurbessoian T."/>
            <person name="Stajich J.E."/>
        </authorList>
    </citation>
    <scope>NUCLEOTIDE SEQUENCE</scope>
    <source>
        <strain evidence="1">JES_115</strain>
    </source>
</reference>
<evidence type="ECO:0000313" key="2">
    <source>
        <dbReference type="Proteomes" id="UP001172680"/>
    </source>
</evidence>